<dbReference type="FunFam" id="3.40.605.10:FF:000003">
    <property type="entry name" value="Methylmalonate-semialdehyde dehydrogenase [acylating]"/>
    <property type="match status" value="1"/>
</dbReference>
<feature type="domain" description="Aldehyde dehydrogenase" evidence="4">
    <location>
        <begin position="22"/>
        <end position="479"/>
    </location>
</feature>
<evidence type="ECO:0000256" key="2">
    <source>
        <dbReference type="ARBA" id="ARBA00023002"/>
    </source>
</evidence>
<dbReference type="GO" id="GO:0006574">
    <property type="term" value="P:L-valine catabolic process"/>
    <property type="evidence" value="ECO:0007669"/>
    <property type="project" value="TreeGrafter"/>
</dbReference>
<dbReference type="InterPro" id="IPR016163">
    <property type="entry name" value="Ald_DH_C"/>
</dbReference>
<keyword evidence="6" id="KW-1185">Reference proteome</keyword>
<keyword evidence="2" id="KW-0560">Oxidoreductase</keyword>
<dbReference type="PANTHER" id="PTHR43866:SF4">
    <property type="entry name" value="MALONATE-SEMIALDEHYDE DEHYDROGENASE"/>
    <property type="match status" value="1"/>
</dbReference>
<evidence type="ECO:0000256" key="3">
    <source>
        <dbReference type="ARBA" id="ARBA00023027"/>
    </source>
</evidence>
<dbReference type="SUPFAM" id="SSF53720">
    <property type="entry name" value="ALDH-like"/>
    <property type="match status" value="1"/>
</dbReference>
<dbReference type="EMBL" id="FNHG01000001">
    <property type="protein sequence ID" value="SDL61426.1"/>
    <property type="molecule type" value="Genomic_DNA"/>
</dbReference>
<evidence type="ECO:0000313" key="5">
    <source>
        <dbReference type="EMBL" id="SDL61426.1"/>
    </source>
</evidence>
<evidence type="ECO:0000259" key="4">
    <source>
        <dbReference type="Pfam" id="PF00171"/>
    </source>
</evidence>
<accession>A0A1G9LHQ6</accession>
<dbReference type="RefSeq" id="WP_091765018.1">
    <property type="nucleotide sequence ID" value="NZ_FNHG01000001.1"/>
</dbReference>
<dbReference type="Gene3D" id="3.40.309.10">
    <property type="entry name" value="Aldehyde Dehydrogenase, Chain A, domain 2"/>
    <property type="match status" value="1"/>
</dbReference>
<name>A0A1G9LHQ6_9PROT</name>
<dbReference type="FunFam" id="3.40.309.10:FF:000002">
    <property type="entry name" value="Methylmalonate-semialdehyde dehydrogenase (Acylating)"/>
    <property type="match status" value="1"/>
</dbReference>
<dbReference type="Pfam" id="PF00171">
    <property type="entry name" value="Aldedh"/>
    <property type="match status" value="1"/>
</dbReference>
<dbReference type="PANTHER" id="PTHR43866">
    <property type="entry name" value="MALONATE-SEMIALDEHYDE DEHYDROGENASE"/>
    <property type="match status" value="1"/>
</dbReference>
<dbReference type="InterPro" id="IPR010061">
    <property type="entry name" value="MeMal-semiAld_DH"/>
</dbReference>
<dbReference type="GO" id="GO:0004491">
    <property type="term" value="F:methylmalonate-semialdehyde dehydrogenase (acylating, NAD) activity"/>
    <property type="evidence" value="ECO:0007669"/>
    <property type="project" value="UniProtKB-EC"/>
</dbReference>
<dbReference type="STRING" id="144026.SAMN04488568_10162"/>
<reference evidence="5 6" key="1">
    <citation type="submission" date="2016-10" db="EMBL/GenBank/DDBJ databases">
        <authorList>
            <person name="de Groot N.N."/>
        </authorList>
    </citation>
    <scope>NUCLEOTIDE SEQUENCE [LARGE SCALE GENOMIC DNA]</scope>
    <source>
        <strain evidence="5 6">DSM 16077</strain>
    </source>
</reference>
<gene>
    <name evidence="5" type="ORF">SAMN04488568_10162</name>
</gene>
<dbReference type="InterPro" id="IPR016162">
    <property type="entry name" value="Ald_DH_N"/>
</dbReference>
<dbReference type="GO" id="GO:0006210">
    <property type="term" value="P:thymine catabolic process"/>
    <property type="evidence" value="ECO:0007669"/>
    <property type="project" value="TreeGrafter"/>
</dbReference>
<dbReference type="NCBIfam" id="TIGR01722">
    <property type="entry name" value="MMSDH"/>
    <property type="match status" value="1"/>
</dbReference>
<dbReference type="InterPro" id="IPR015590">
    <property type="entry name" value="Aldehyde_DH_dom"/>
</dbReference>
<evidence type="ECO:0000313" key="6">
    <source>
        <dbReference type="Proteomes" id="UP000199759"/>
    </source>
</evidence>
<organism evidence="5 6">
    <name type="scientific">Maricaulis salignorans</name>
    <dbReference type="NCBI Taxonomy" id="144026"/>
    <lineage>
        <taxon>Bacteria</taxon>
        <taxon>Pseudomonadati</taxon>
        <taxon>Pseudomonadota</taxon>
        <taxon>Alphaproteobacteria</taxon>
        <taxon>Maricaulales</taxon>
        <taxon>Maricaulaceae</taxon>
        <taxon>Maricaulis</taxon>
    </lineage>
</organism>
<evidence type="ECO:0000256" key="1">
    <source>
        <dbReference type="ARBA" id="ARBA00013048"/>
    </source>
</evidence>
<dbReference type="InterPro" id="IPR016161">
    <property type="entry name" value="Ald_DH/histidinol_DH"/>
</dbReference>
<dbReference type="EC" id="1.2.1.27" evidence="1"/>
<dbReference type="CDD" id="cd07085">
    <property type="entry name" value="ALDH_F6_MMSDH"/>
    <property type="match status" value="1"/>
</dbReference>
<proteinExistence type="predicted"/>
<dbReference type="Proteomes" id="UP000199759">
    <property type="component" value="Unassembled WGS sequence"/>
</dbReference>
<dbReference type="OrthoDB" id="7168186at2"/>
<keyword evidence="3" id="KW-0520">NAD</keyword>
<protein>
    <recommendedName>
        <fullName evidence="1">methylmalonate-semialdehyde dehydrogenase (CoA acylating)</fullName>
        <ecNumber evidence="1">1.2.1.27</ecNumber>
    </recommendedName>
</protein>
<dbReference type="Gene3D" id="3.40.605.10">
    <property type="entry name" value="Aldehyde Dehydrogenase, Chain A, domain 1"/>
    <property type="match status" value="1"/>
</dbReference>
<sequence>MTREIQHFIDGKAFKGKSGQFGDIFNPNTGEVQARVQFATRDEVADAVAGAKKGQAIWAAMNPQRRARVLMKYKMMVEDQMEELAHLLSSEHGKVIADAKGDLIRGLEVIEFACGVPHLMKGEYTESAGPGIDVYSMRQPLGVVAGITPFNFPAMIPMWFMGMALSTGNAMILKPSEKDPSVPVRLAEIMIEAGLPEGVLQVVHGDKTAVDALIEHDDIKAVSFVGSSNIAHYIAQGCTKHAKRFQAMGGAKNHGIIMPDADMDQVVNDFLGAAYGSAGERCMALPVAVPVGKKTADEFVARIKAEAVNLRIGVSTDDTAHYGPVVSAAHRKTIENYIQMGIDEGAELLLDGRGFQLQGHEKGFFIGPTLFDHVKPGMQSYEEEIFGPVLQVVRADTLEEAAALPSNHQYGNGVAIFTRNGLAAREFAAKVNVGMVGINVPIPVPVAYHSFGGWKRSAFTDTNQYGTDGIRFFTKIKTVTQRWPTGDIGDQAFVIPTMN</sequence>
<dbReference type="AlphaFoldDB" id="A0A1G9LHQ6"/>